<name>A0A9W3B948_BIOGL</name>
<evidence type="ECO:0000313" key="5">
    <source>
        <dbReference type="RefSeq" id="XP_055895992.1"/>
    </source>
</evidence>
<dbReference type="SUPFAM" id="SSF47986">
    <property type="entry name" value="DEATH domain"/>
    <property type="match status" value="1"/>
</dbReference>
<dbReference type="Proteomes" id="UP001165740">
    <property type="component" value="Chromosome 1"/>
</dbReference>
<dbReference type="InterPro" id="IPR011600">
    <property type="entry name" value="Pept_C14_caspase"/>
</dbReference>
<dbReference type="SMART" id="SM00408">
    <property type="entry name" value="IGc2"/>
    <property type="match status" value="1"/>
</dbReference>
<dbReference type="PROSITE" id="PS50835">
    <property type="entry name" value="IG_LIKE"/>
    <property type="match status" value="2"/>
</dbReference>
<dbReference type="InterPro" id="IPR003599">
    <property type="entry name" value="Ig_sub"/>
</dbReference>
<dbReference type="InterPro" id="IPR041077">
    <property type="entry name" value="MALT1_Ig"/>
</dbReference>
<dbReference type="OMA" id="IINCADI"/>
<dbReference type="Pfam" id="PF13927">
    <property type="entry name" value="Ig_3"/>
    <property type="match status" value="1"/>
</dbReference>
<dbReference type="InterPro" id="IPR029030">
    <property type="entry name" value="Caspase-like_dom_sf"/>
</dbReference>
<dbReference type="Pfam" id="PF07679">
    <property type="entry name" value="I-set"/>
    <property type="match status" value="1"/>
</dbReference>
<protein>
    <submittedName>
        <fullName evidence="4 5">Mucosa-associated lymphoid tissue lymphoma translocation protein 1-like isoform X1</fullName>
    </submittedName>
</protein>
<feature type="domain" description="Ig-like" evidence="2">
    <location>
        <begin position="100"/>
        <end position="181"/>
    </location>
</feature>
<evidence type="ECO:0000259" key="1">
    <source>
        <dbReference type="PROSITE" id="PS50208"/>
    </source>
</evidence>
<evidence type="ECO:0000313" key="3">
    <source>
        <dbReference type="Proteomes" id="UP001165740"/>
    </source>
</evidence>
<dbReference type="GO" id="GO:0004197">
    <property type="term" value="F:cysteine-type endopeptidase activity"/>
    <property type="evidence" value="ECO:0007669"/>
    <property type="project" value="InterPro"/>
</dbReference>
<gene>
    <name evidence="4 5" type="primary">LOC106071425</name>
</gene>
<dbReference type="PANTHER" id="PTHR22576">
    <property type="entry name" value="MUCOSA ASSOCIATED LYMPHOID TISSUE LYMPHOMA TRANSLOCATION PROTEIN 1/PARACASPASE"/>
    <property type="match status" value="1"/>
</dbReference>
<feature type="domain" description="Ig-like" evidence="2">
    <location>
        <begin position="193"/>
        <end position="270"/>
    </location>
</feature>
<dbReference type="InterPro" id="IPR007110">
    <property type="entry name" value="Ig-like_dom"/>
</dbReference>
<dbReference type="RefSeq" id="XP_055895982.1">
    <property type="nucleotide sequence ID" value="XM_056040007.1"/>
</dbReference>
<feature type="domain" description="Caspase family p20" evidence="1">
    <location>
        <begin position="310"/>
        <end position="387"/>
    </location>
</feature>
<dbReference type="InterPro" id="IPR013098">
    <property type="entry name" value="Ig_I-set"/>
</dbReference>
<dbReference type="Gene3D" id="3.40.50.1460">
    <property type="match status" value="1"/>
</dbReference>
<proteinExistence type="predicted"/>
<dbReference type="InterPro" id="IPR033540">
    <property type="entry name" value="MALT1_IG-like_dom_sf"/>
</dbReference>
<dbReference type="InterPro" id="IPR052039">
    <property type="entry name" value="Caspase-related_regulators"/>
</dbReference>
<dbReference type="InterPro" id="IPR001309">
    <property type="entry name" value="Pept_C14_p20"/>
</dbReference>
<dbReference type="GO" id="GO:0006508">
    <property type="term" value="P:proteolysis"/>
    <property type="evidence" value="ECO:0007669"/>
    <property type="project" value="InterPro"/>
</dbReference>
<dbReference type="Pfam" id="PF18703">
    <property type="entry name" value="MALT1_Ig"/>
    <property type="match status" value="1"/>
</dbReference>
<organism evidence="3 4">
    <name type="scientific">Biomphalaria glabrata</name>
    <name type="common">Bloodfluke planorb</name>
    <name type="synonym">Freshwater snail</name>
    <dbReference type="NCBI Taxonomy" id="6526"/>
    <lineage>
        <taxon>Eukaryota</taxon>
        <taxon>Metazoa</taxon>
        <taxon>Spiralia</taxon>
        <taxon>Lophotrochozoa</taxon>
        <taxon>Mollusca</taxon>
        <taxon>Gastropoda</taxon>
        <taxon>Heterobranchia</taxon>
        <taxon>Euthyneura</taxon>
        <taxon>Panpulmonata</taxon>
        <taxon>Hygrophila</taxon>
        <taxon>Lymnaeoidea</taxon>
        <taxon>Planorbidae</taxon>
        <taxon>Biomphalaria</taxon>
    </lineage>
</organism>
<dbReference type="PROSITE" id="PS50208">
    <property type="entry name" value="CASPASE_P20"/>
    <property type="match status" value="1"/>
</dbReference>
<dbReference type="GeneID" id="106071425"/>
<dbReference type="Gene3D" id="2.60.40.3360">
    <property type="match status" value="1"/>
</dbReference>
<dbReference type="Gene3D" id="1.10.533.10">
    <property type="entry name" value="Death Domain, Fas"/>
    <property type="match status" value="1"/>
</dbReference>
<evidence type="ECO:0000259" key="2">
    <source>
        <dbReference type="PROSITE" id="PS50835"/>
    </source>
</evidence>
<keyword evidence="3" id="KW-1185">Reference proteome</keyword>
<dbReference type="OrthoDB" id="412369at2759"/>
<dbReference type="CDD" id="cd00096">
    <property type="entry name" value="Ig"/>
    <property type="match status" value="1"/>
</dbReference>
<dbReference type="SMART" id="SM00409">
    <property type="entry name" value="IG"/>
    <property type="match status" value="2"/>
</dbReference>
<dbReference type="SUPFAM" id="SSF48726">
    <property type="entry name" value="Immunoglobulin"/>
    <property type="match status" value="2"/>
</dbReference>
<dbReference type="AlphaFoldDB" id="A0A9W3B948"/>
<dbReference type="InterPro" id="IPR036179">
    <property type="entry name" value="Ig-like_dom_sf"/>
</dbReference>
<dbReference type="Pfam" id="PF00656">
    <property type="entry name" value="Peptidase_C14"/>
    <property type="match status" value="1"/>
</dbReference>
<dbReference type="PANTHER" id="PTHR22576:SF37">
    <property type="entry name" value="MUCOSA-ASSOCIATED LYMPHOID TISSUE LYMPHOMA TRANSLOCATION PROTEIN 1"/>
    <property type="match status" value="1"/>
</dbReference>
<dbReference type="InterPro" id="IPR011029">
    <property type="entry name" value="DEATH-like_dom_sf"/>
</dbReference>
<evidence type="ECO:0000313" key="4">
    <source>
        <dbReference type="RefSeq" id="XP_055895982.1"/>
    </source>
</evidence>
<dbReference type="RefSeq" id="XP_055895992.1">
    <property type="nucleotide sequence ID" value="XM_056040017.1"/>
</dbReference>
<accession>A0A9W3B948</accession>
<dbReference type="Gene3D" id="2.60.40.10">
    <property type="entry name" value="Immunoglobulins"/>
    <property type="match status" value="2"/>
</dbReference>
<dbReference type="SUPFAM" id="SSF52129">
    <property type="entry name" value="Caspase-like"/>
    <property type="match status" value="1"/>
</dbReference>
<sequence>MDMASLWNKTLSDLPTDLFLRLRDYLDVSYSHNQGWRAIVANLNGRYVLSSTEDFERRESPTTALLTKLRSLGMTIQEFVQCAIRADDFVIMELFDVHTPVTIVHNPLSEISAVEGETVEISIEAKGFPPPQYQWYKDNMKLEMATENVLRIYNFNIKDEGEYKCAAYNDEDILKHIFSTSCKVYVEPVQPVPPLEIKEHPRPCFVFTGGTAVFKCEVWSSAQLSYQWYKDEQKLQDGLCVQGSSTEELRIKTNEMDSLQWEGNYFCQISLLHPCINYPYEYVFTQAAALKVQPKPNPSVQSNKFTYNATDKVALLIGCYDYRSDRLLSAPGYDVQTLSSIFQSMNFKVVSLLNLTKSELLAAVDEFSKLVWKGVYCVFYFCGHGYEVSNQCFLVPVDAPFMYQHPECVAANSIFDCLLKRDPQICCMILDICRKPYIGQPPEVPLSQQTYEKGNAIVCYGTSHGLAAYESKNYGILVKHLKNIVGQPLDIESVFRKLREAINEDPMLNNNGSKQAYKQIPEVRTNLLEPKRSFTDPIDIKGNTEIYHDKTTIWELAHRKPDSFYFDVKFDNFIVKVKLDFQQEFSNVLKIYTSILDPGPTQSCVAYVSGVPADVAEKAKVRTISTGLDNRLKKNFVVIHNIQRLKKPMKINVTISCKVPDCKKTIESIDLGLPLIARLNLWKERPDLLSQRFAEEVAENDDSIL</sequence>
<dbReference type="InterPro" id="IPR003598">
    <property type="entry name" value="Ig_sub2"/>
</dbReference>
<dbReference type="InterPro" id="IPR013783">
    <property type="entry name" value="Ig-like_fold"/>
</dbReference>
<reference evidence="4 5" key="1">
    <citation type="submission" date="2025-04" db="UniProtKB">
        <authorList>
            <consortium name="RefSeq"/>
        </authorList>
    </citation>
    <scope>IDENTIFICATION</scope>
</reference>